<dbReference type="AlphaFoldDB" id="A0A931E0C8"/>
<dbReference type="InterPro" id="IPR025586">
    <property type="entry name" value="PcfJ"/>
</dbReference>
<accession>A0A931E0C8</accession>
<dbReference type="Pfam" id="PF14284">
    <property type="entry name" value="PcfJ"/>
    <property type="match status" value="1"/>
</dbReference>
<reference evidence="1" key="1">
    <citation type="submission" date="2020-11" db="EMBL/GenBank/DDBJ databases">
        <title>Bacterial whole genome sequence for Panacibacter sp. DH6.</title>
        <authorList>
            <person name="Le V."/>
            <person name="Ko S."/>
            <person name="Ahn C.-Y."/>
            <person name="Oh H.-M."/>
        </authorList>
    </citation>
    <scope>NUCLEOTIDE SEQUENCE</scope>
    <source>
        <strain evidence="1">DH6</strain>
    </source>
</reference>
<organism evidence="1 2">
    <name type="scientific">Panacibacter microcysteis</name>
    <dbReference type="NCBI Taxonomy" id="2793269"/>
    <lineage>
        <taxon>Bacteria</taxon>
        <taxon>Pseudomonadati</taxon>
        <taxon>Bacteroidota</taxon>
        <taxon>Chitinophagia</taxon>
        <taxon>Chitinophagales</taxon>
        <taxon>Chitinophagaceae</taxon>
        <taxon>Panacibacter</taxon>
    </lineage>
</organism>
<evidence type="ECO:0000313" key="1">
    <source>
        <dbReference type="EMBL" id="MBG9374763.1"/>
    </source>
</evidence>
<dbReference type="Proteomes" id="UP000628448">
    <property type="component" value="Unassembled WGS sequence"/>
</dbReference>
<gene>
    <name evidence="1" type="ORF">I5907_00835</name>
</gene>
<proteinExistence type="predicted"/>
<dbReference type="RefSeq" id="WP_196988856.1">
    <property type="nucleotide sequence ID" value="NZ_JADWYR010000001.1"/>
</dbReference>
<evidence type="ECO:0000313" key="2">
    <source>
        <dbReference type="Proteomes" id="UP000628448"/>
    </source>
</evidence>
<keyword evidence="2" id="KW-1185">Reference proteome</keyword>
<dbReference type="EMBL" id="JADWYR010000001">
    <property type="protein sequence ID" value="MBG9374763.1"/>
    <property type="molecule type" value="Genomic_DNA"/>
</dbReference>
<protein>
    <submittedName>
        <fullName evidence="1">PcfJ domain-containing protein</fullName>
    </submittedName>
</protein>
<name>A0A931E0C8_9BACT</name>
<comment type="caution">
    <text evidence="1">The sequence shown here is derived from an EMBL/GenBank/DDBJ whole genome shotgun (WGS) entry which is preliminary data.</text>
</comment>
<sequence length="416" mass="48490">MGKTSKIQREKQLLLHLEKEKLLEEALRYSNKRFKKFDEVIMQLYTGDKLNAFFGTDKRIWKISECFATAGKDTKILLRDVFIHLDKTSALIVAEEHIEAVINMAKFKAYWRKNIFDWKPTSKNALMQLHELADFLFCAYSVPKFLYKAFFEKKHKLFINWFIHLGDGRKVKELKDMPIPFTQKMGHYFTIAPGNFTIQEAIRWAQVRGLGGDERLANRIVASWLGYKPYADEDFWQAFLQIVIHGGMFNLAKLTELIDYVRDAKQQHVNYHLKGRTLQSLLRQSDVWHNRFKHIKNIGLCWKPCGIEGFRIKKKEEVLVLEELTESKLLSAEGQAMKHCVASYALYCSQGRSAIFSMRKYVGNVLLERLATVEVNLSSGKIVQAKGKMNRPVSDEVKRYMLNWAEENALTVNQYL</sequence>